<reference evidence="3" key="1">
    <citation type="journal article" date="2019" name="Emerg. Microbes Infect.">
        <title>Comprehensive subspecies identification of 175 nontuberculous mycobacteria species based on 7547 genomic profiles.</title>
        <authorList>
            <person name="Matsumoto Y."/>
            <person name="Kinjo T."/>
            <person name="Motooka D."/>
            <person name="Nabeya D."/>
            <person name="Jung N."/>
            <person name="Uechi K."/>
            <person name="Horii T."/>
            <person name="Iida T."/>
            <person name="Fujita J."/>
            <person name="Nakamura S."/>
        </authorList>
    </citation>
    <scope>NUCLEOTIDE SEQUENCE [LARGE SCALE GENOMIC DNA]</scope>
    <source>
        <strain evidence="3">JCM 13671</strain>
    </source>
</reference>
<organism evidence="3 4">
    <name type="scientific">Mycolicibacterium confluentis</name>
    <dbReference type="NCBI Taxonomy" id="28047"/>
    <lineage>
        <taxon>Bacteria</taxon>
        <taxon>Bacillati</taxon>
        <taxon>Actinomycetota</taxon>
        <taxon>Actinomycetes</taxon>
        <taxon>Mycobacteriales</taxon>
        <taxon>Mycobacteriaceae</taxon>
        <taxon>Mycolicibacterium</taxon>
    </lineage>
</organism>
<dbReference type="Gene3D" id="3.10.170.10">
    <property type="match status" value="1"/>
</dbReference>
<sequence length="618" mass="68151">MAEQLTANGARAQEISESTGPRARTRQARPASKFGTRRALRIIAQDPSVRGPDGKVVTAQVSLPWEDLIDGPMGCAVYVIDYDASARAMYRPAQPPEDLTTAPTFSADLLDDPNFHAVNAYAIVMRTLLRFESALGRRIPWGIHGHQIKVVPHAFEVANAYYSPDLEAIVLGYVRGEDPVYLCLSHDVVAHETAHALLDGLRDKFMAPSSADQAALHEAFADIVALLSVYSLPELVCHLLTPIVDSSSPPSTAPEVPEGFVARSALSWDNLAGSALFGLAEQMRANAGDARVNALRRSIAIPPSKRILADPEFEEEHRRGEVFVAGAMRGFLAAWVARIERMAVGDHGLVSIAMAAEQGADIAATLLSMVIRAIDYTPPIHISFGDLLSALLTADAEVRTDDSRYELRRHLRTAMADYGITPASTTRTGLWRPPAKKLQRSGVHLGALQTDPTEMFRHIWNNRDVLNLNPEAYTRVASVRPCLRISPDDGAQIHETVVECTQYLRLTGEELQTYHLRPPPGMGADQTVALEGGSTLILDEYGDLKFEVSNRVLSRDAHERDIEKWQHRLDYMWERGYLDGANRSSQLASFHLERTLFASAESADEARRQLRSSEEAWT</sequence>
<dbReference type="SUPFAM" id="SSF55486">
    <property type="entry name" value="Metalloproteases ('zincins'), catalytic domain"/>
    <property type="match status" value="1"/>
</dbReference>
<evidence type="ECO:0000313" key="4">
    <source>
        <dbReference type="Proteomes" id="UP000466931"/>
    </source>
</evidence>
<keyword evidence="4" id="KW-1185">Reference proteome</keyword>
<dbReference type="EMBL" id="AP022612">
    <property type="protein sequence ID" value="BBZ33681.1"/>
    <property type="molecule type" value="Genomic_DNA"/>
</dbReference>
<reference evidence="3" key="2">
    <citation type="submission" date="2020-02" db="EMBL/GenBank/DDBJ databases">
        <authorList>
            <person name="Matsumoto Y."/>
            <person name="Motooka D."/>
            <person name="Nakamura S."/>
        </authorList>
    </citation>
    <scope>NUCLEOTIDE SEQUENCE</scope>
    <source>
        <strain evidence="3">JCM 13671</strain>
    </source>
</reference>
<evidence type="ECO:0000259" key="2">
    <source>
        <dbReference type="Pfam" id="PF01447"/>
    </source>
</evidence>
<dbReference type="InterPro" id="IPR013856">
    <property type="entry name" value="Peptidase_M4_domain"/>
</dbReference>
<protein>
    <recommendedName>
        <fullName evidence="2">Peptidase M4 domain-containing protein</fullName>
    </recommendedName>
</protein>
<dbReference type="AlphaFoldDB" id="A0A7I7XXD2"/>
<evidence type="ECO:0000313" key="3">
    <source>
        <dbReference type="EMBL" id="BBZ33681.1"/>
    </source>
</evidence>
<evidence type="ECO:0000256" key="1">
    <source>
        <dbReference type="SAM" id="MobiDB-lite"/>
    </source>
</evidence>
<accession>A0A7I7XXD2</accession>
<feature type="region of interest" description="Disordered" evidence="1">
    <location>
        <begin position="1"/>
        <end position="34"/>
    </location>
</feature>
<proteinExistence type="predicted"/>
<feature type="domain" description="Peptidase M4" evidence="2">
    <location>
        <begin position="114"/>
        <end position="198"/>
    </location>
</feature>
<dbReference type="Pfam" id="PF01447">
    <property type="entry name" value="Peptidase_M4"/>
    <property type="match status" value="1"/>
</dbReference>
<name>A0A7I7XXD2_9MYCO</name>
<gene>
    <name evidence="3" type="ORF">MCNF_22860</name>
</gene>
<dbReference type="GO" id="GO:0004222">
    <property type="term" value="F:metalloendopeptidase activity"/>
    <property type="evidence" value="ECO:0007669"/>
    <property type="project" value="InterPro"/>
</dbReference>
<dbReference type="Proteomes" id="UP000466931">
    <property type="component" value="Chromosome"/>
</dbReference>